<keyword evidence="10" id="KW-1185">Reference proteome</keyword>
<dbReference type="GO" id="GO:0046872">
    <property type="term" value="F:metal ion binding"/>
    <property type="evidence" value="ECO:0007669"/>
    <property type="project" value="UniProtKB-KW"/>
</dbReference>
<comment type="similarity">
    <text evidence="7">Belongs to the KAE1 / TsaD family.</text>
</comment>
<dbReference type="HAMAP" id="MF_01445">
    <property type="entry name" value="TsaD"/>
    <property type="match status" value="1"/>
</dbReference>
<evidence type="ECO:0000313" key="9">
    <source>
        <dbReference type="EMBL" id="KAF9484480.1"/>
    </source>
</evidence>
<comment type="caution">
    <text evidence="9">The sequence shown here is derived from an EMBL/GenBank/DDBJ whole genome shotgun (WGS) entry which is preliminary data.</text>
</comment>
<keyword evidence="3 7" id="KW-0819">tRNA processing</keyword>
<dbReference type="SUPFAM" id="SSF53067">
    <property type="entry name" value="Actin-like ATPase domain"/>
    <property type="match status" value="1"/>
</dbReference>
<dbReference type="InterPro" id="IPR022450">
    <property type="entry name" value="TsaD"/>
</dbReference>
<accession>A0A9P6D611</accession>
<dbReference type="PANTHER" id="PTHR11735:SF6">
    <property type="entry name" value="TRNA N6-ADENOSINE THREONYLCARBAMOYLTRANSFERASE, MITOCHONDRIAL"/>
    <property type="match status" value="1"/>
</dbReference>
<dbReference type="CDD" id="cd24134">
    <property type="entry name" value="ASKHA_NBD_OSGEPL1_QRI7_euk"/>
    <property type="match status" value="1"/>
</dbReference>
<dbReference type="Proteomes" id="UP000807469">
    <property type="component" value="Unassembled WGS sequence"/>
</dbReference>
<feature type="domain" description="Gcp-like" evidence="8">
    <location>
        <begin position="50"/>
        <end position="355"/>
    </location>
</feature>
<keyword evidence="5 7" id="KW-0012">Acyltransferase</keyword>
<evidence type="ECO:0000256" key="5">
    <source>
        <dbReference type="ARBA" id="ARBA00023315"/>
    </source>
</evidence>
<dbReference type="OrthoDB" id="10259622at2759"/>
<evidence type="ECO:0000256" key="6">
    <source>
        <dbReference type="ARBA" id="ARBA00048117"/>
    </source>
</evidence>
<comment type="catalytic activity">
    <reaction evidence="6 7">
        <text>L-threonylcarbamoyladenylate + adenosine(37) in tRNA = N(6)-L-threonylcarbamoyladenosine(37) in tRNA + AMP + H(+)</text>
        <dbReference type="Rhea" id="RHEA:37059"/>
        <dbReference type="Rhea" id="RHEA-COMP:10162"/>
        <dbReference type="Rhea" id="RHEA-COMP:10163"/>
        <dbReference type="ChEBI" id="CHEBI:15378"/>
        <dbReference type="ChEBI" id="CHEBI:73682"/>
        <dbReference type="ChEBI" id="CHEBI:74411"/>
        <dbReference type="ChEBI" id="CHEBI:74418"/>
        <dbReference type="ChEBI" id="CHEBI:456215"/>
        <dbReference type="EC" id="2.3.1.234"/>
    </reaction>
</comment>
<comment type="subunit">
    <text evidence="7">Homodimer.</text>
</comment>
<dbReference type="GO" id="GO:0072670">
    <property type="term" value="P:mitochondrial tRNA threonylcarbamoyladenosine modification"/>
    <property type="evidence" value="ECO:0007669"/>
    <property type="project" value="TreeGrafter"/>
</dbReference>
<evidence type="ECO:0000256" key="3">
    <source>
        <dbReference type="ARBA" id="ARBA00022694"/>
    </source>
</evidence>
<evidence type="ECO:0000313" key="10">
    <source>
        <dbReference type="Proteomes" id="UP000807469"/>
    </source>
</evidence>
<dbReference type="PRINTS" id="PR00789">
    <property type="entry name" value="OSIALOPTASE"/>
</dbReference>
<name>A0A9P6D611_9AGAR</name>
<evidence type="ECO:0000256" key="1">
    <source>
        <dbReference type="ARBA" id="ARBA00012156"/>
    </source>
</evidence>
<dbReference type="AlphaFoldDB" id="A0A9P6D611"/>
<proteinExistence type="inferred from homology"/>
<evidence type="ECO:0000256" key="7">
    <source>
        <dbReference type="HAMAP-Rule" id="MF_03179"/>
    </source>
</evidence>
<dbReference type="Gene3D" id="3.30.420.40">
    <property type="match status" value="2"/>
</dbReference>
<dbReference type="InterPro" id="IPR017861">
    <property type="entry name" value="KAE1/TsaD"/>
</dbReference>
<keyword evidence="4 7" id="KW-0479">Metal-binding</keyword>
<dbReference type="InterPro" id="IPR000905">
    <property type="entry name" value="Gcp-like_dom"/>
</dbReference>
<dbReference type="EMBL" id="MU155143">
    <property type="protein sequence ID" value="KAF9484480.1"/>
    <property type="molecule type" value="Genomic_DNA"/>
</dbReference>
<keyword evidence="7" id="KW-0496">Mitochondrion</keyword>
<dbReference type="InterPro" id="IPR043129">
    <property type="entry name" value="ATPase_NBD"/>
</dbReference>
<keyword evidence="2 7" id="KW-0808">Transferase</keyword>
<dbReference type="Pfam" id="PF00814">
    <property type="entry name" value="TsaD"/>
    <property type="match status" value="1"/>
</dbReference>
<evidence type="ECO:0000256" key="2">
    <source>
        <dbReference type="ARBA" id="ARBA00022679"/>
    </source>
</evidence>
<dbReference type="NCBIfam" id="TIGR00329">
    <property type="entry name" value="gcp_kae1"/>
    <property type="match status" value="1"/>
</dbReference>
<comment type="cofactor">
    <cofactor evidence="7">
        <name>a divalent metal cation</name>
        <dbReference type="ChEBI" id="CHEBI:60240"/>
    </cofactor>
    <text evidence="7">Binds 1 divalent metal cation per subunit.</text>
</comment>
<comment type="function">
    <text evidence="7">Required for the formation of a threonylcarbamoyl group on adenosine at position 37 (t(6)A37) in mitochondrial tRNAs that read codons beginning with adenine. Probably involved in the transfer of the threonylcarbamoyl moiety of threonylcarbamoyl-AMP (TC-AMP) to the N6 group of A37. Involved in mitochondrial genome maintenance.</text>
</comment>
<dbReference type="PANTHER" id="PTHR11735">
    <property type="entry name" value="TRNA N6-ADENOSINE THREONYLCARBAMOYLTRANSFERASE"/>
    <property type="match status" value="1"/>
</dbReference>
<dbReference type="GO" id="GO:0005739">
    <property type="term" value="C:mitochondrion"/>
    <property type="evidence" value="ECO:0007669"/>
    <property type="project" value="UniProtKB-SubCell"/>
</dbReference>
<comment type="subcellular location">
    <subcellularLocation>
        <location evidence="7">Mitochondrion</location>
    </subcellularLocation>
</comment>
<dbReference type="EC" id="2.3.1.234" evidence="1"/>
<evidence type="ECO:0000256" key="4">
    <source>
        <dbReference type="ARBA" id="ARBA00022723"/>
    </source>
</evidence>
<dbReference type="GO" id="GO:0061711">
    <property type="term" value="F:tRNA N(6)-L-threonylcarbamoyladenine synthase activity"/>
    <property type="evidence" value="ECO:0007669"/>
    <property type="project" value="UniProtKB-EC"/>
</dbReference>
<sequence>MTSRLTRLVAVKSKQCHTHVSLPRRRYFTVLAIETSADDTCAAIVDSNRKIYSNVVMKQHDIHEMYGGIYPMSAIGSHQHDLPFAVRQALIESGLDFAKDINGIAFTRGPGMPGCLSVGMNAAKTLAAVTGKPLVGVNHMQGHALTPLLTAWPEEPSFPFLTLLISGGHTLLLLATSINSFKLMATTADESIGRSFDKVSKLLQLKWTKLGPGDALEKFCAENPQGECPSIPPLPRPMPKKLAFSYSALHSHVKLFIESLGGCASLDIPMKRSIARAFQMAAVGHLEDKLVLALDWCKNQNIHVQSVVVSGGVASNMFLRQRLRDRLIEYDEGAPYSLIFPPPNLCTDNAVMIAWASMHRFLANDTDNYSIDLRPKWSIENL</sequence>
<evidence type="ECO:0000259" key="8">
    <source>
        <dbReference type="Pfam" id="PF00814"/>
    </source>
</evidence>
<gene>
    <name evidence="9" type="ORF">BDN70DRAFT_825576</name>
</gene>
<protein>
    <recommendedName>
        <fullName evidence="1">N(6)-L-threonylcarbamoyladenine synthase</fullName>
        <ecNumber evidence="1">2.3.1.234</ecNumber>
    </recommendedName>
</protein>
<organism evidence="9 10">
    <name type="scientific">Pholiota conissans</name>
    <dbReference type="NCBI Taxonomy" id="109636"/>
    <lineage>
        <taxon>Eukaryota</taxon>
        <taxon>Fungi</taxon>
        <taxon>Dikarya</taxon>
        <taxon>Basidiomycota</taxon>
        <taxon>Agaricomycotina</taxon>
        <taxon>Agaricomycetes</taxon>
        <taxon>Agaricomycetidae</taxon>
        <taxon>Agaricales</taxon>
        <taxon>Agaricineae</taxon>
        <taxon>Strophariaceae</taxon>
        <taxon>Pholiota</taxon>
    </lineage>
</organism>
<reference evidence="9" key="1">
    <citation type="submission" date="2020-11" db="EMBL/GenBank/DDBJ databases">
        <authorList>
            <consortium name="DOE Joint Genome Institute"/>
            <person name="Ahrendt S."/>
            <person name="Riley R."/>
            <person name="Andreopoulos W."/>
            <person name="Labutti K."/>
            <person name="Pangilinan J."/>
            <person name="Ruiz-Duenas F.J."/>
            <person name="Barrasa J.M."/>
            <person name="Sanchez-Garcia M."/>
            <person name="Camarero S."/>
            <person name="Miyauchi S."/>
            <person name="Serrano A."/>
            <person name="Linde D."/>
            <person name="Babiker R."/>
            <person name="Drula E."/>
            <person name="Ayuso-Fernandez I."/>
            <person name="Pacheco R."/>
            <person name="Padilla G."/>
            <person name="Ferreira P."/>
            <person name="Barriuso J."/>
            <person name="Kellner H."/>
            <person name="Castanera R."/>
            <person name="Alfaro M."/>
            <person name="Ramirez L."/>
            <person name="Pisabarro A.G."/>
            <person name="Kuo A."/>
            <person name="Tritt A."/>
            <person name="Lipzen A."/>
            <person name="He G."/>
            <person name="Yan M."/>
            <person name="Ng V."/>
            <person name="Cullen D."/>
            <person name="Martin F."/>
            <person name="Rosso M.-N."/>
            <person name="Henrissat B."/>
            <person name="Hibbett D."/>
            <person name="Martinez A.T."/>
            <person name="Grigoriev I.V."/>
        </authorList>
    </citation>
    <scope>NUCLEOTIDE SEQUENCE</scope>
    <source>
        <strain evidence="9">CIRM-BRFM 674</strain>
    </source>
</reference>